<evidence type="ECO:0000313" key="14">
    <source>
        <dbReference type="Proteomes" id="UP001597387"/>
    </source>
</evidence>
<evidence type="ECO:0000313" key="13">
    <source>
        <dbReference type="EMBL" id="MFD2161251.1"/>
    </source>
</evidence>
<proteinExistence type="inferred from homology"/>
<sequence length="424" mass="45968">MNILLIGSGGRESTFAWKISQSPLCKQLYIAPGNAGTGKFGKNINLSITDFKGIRQFVLENAINLVIVGPEEPLVKGIHDYFLADGDLKSIPVIGPQEQAAQLEGSKNFSKSFMKRHNIPTAAYATFTKNSLSEGLSYLETHRLPIVLKADGLAAGKGVLICQTLEEAQTELVAMLQDAKFGEASSTVVIEEFLSGIELSVFVLTDGNSYKILPEAKDYKRVGEGDTGLNTGGMGSISPVPFADAAFMQKVEETIVKPTIKGLKDDHIPYKGFIFIGLMNDDGEPQVIEYNVRMGDPETESVLPRIESDFLDLLLGVAQGNLGEKELKISPKTAATIMLVSSGYPGEYMKGKVITGLENIRESYVFHAGTVLDDSLVKTAGGRVLAVTSLQDTMFDAVQQAVADAGRIYYDGRYFRLDIGFDLL</sequence>
<keyword evidence="6 11" id="KW-0067">ATP-binding</keyword>
<keyword evidence="5 10" id="KW-0658">Purine biosynthesis</keyword>
<evidence type="ECO:0000256" key="10">
    <source>
        <dbReference type="HAMAP-Rule" id="MF_00138"/>
    </source>
</evidence>
<evidence type="ECO:0000256" key="2">
    <source>
        <dbReference type="ARBA" id="ARBA00013255"/>
    </source>
</evidence>
<dbReference type="Proteomes" id="UP001597387">
    <property type="component" value="Unassembled WGS sequence"/>
</dbReference>
<evidence type="ECO:0000256" key="1">
    <source>
        <dbReference type="ARBA" id="ARBA00005174"/>
    </source>
</evidence>
<dbReference type="PROSITE" id="PS50975">
    <property type="entry name" value="ATP_GRASP"/>
    <property type="match status" value="1"/>
</dbReference>
<keyword evidence="4 11" id="KW-0547">Nucleotide-binding</keyword>
<dbReference type="Gene3D" id="3.30.1490.20">
    <property type="entry name" value="ATP-grasp fold, A domain"/>
    <property type="match status" value="1"/>
</dbReference>
<reference evidence="14" key="1">
    <citation type="journal article" date="2019" name="Int. J. Syst. Evol. Microbiol.">
        <title>The Global Catalogue of Microorganisms (GCM) 10K type strain sequencing project: providing services to taxonomists for standard genome sequencing and annotation.</title>
        <authorList>
            <consortium name="The Broad Institute Genomics Platform"/>
            <consortium name="The Broad Institute Genome Sequencing Center for Infectious Disease"/>
            <person name="Wu L."/>
            <person name="Ma J."/>
        </authorList>
    </citation>
    <scope>NUCLEOTIDE SEQUENCE [LARGE SCALE GENOMIC DNA]</scope>
    <source>
        <strain evidence="14">KCTC 42217</strain>
    </source>
</reference>
<dbReference type="NCBIfam" id="TIGR00877">
    <property type="entry name" value="purD"/>
    <property type="match status" value="1"/>
</dbReference>
<evidence type="ECO:0000256" key="11">
    <source>
        <dbReference type="PROSITE-ProRule" id="PRU00409"/>
    </source>
</evidence>
<dbReference type="Gene3D" id="3.30.470.20">
    <property type="entry name" value="ATP-grasp fold, B domain"/>
    <property type="match status" value="1"/>
</dbReference>
<feature type="domain" description="ATP-grasp" evidence="12">
    <location>
        <begin position="111"/>
        <end position="319"/>
    </location>
</feature>
<dbReference type="SMART" id="SM01210">
    <property type="entry name" value="GARS_C"/>
    <property type="match status" value="1"/>
</dbReference>
<keyword evidence="14" id="KW-1185">Reference proteome</keyword>
<dbReference type="EMBL" id="JBHUHZ010000001">
    <property type="protein sequence ID" value="MFD2161251.1"/>
    <property type="molecule type" value="Genomic_DNA"/>
</dbReference>
<evidence type="ECO:0000256" key="3">
    <source>
        <dbReference type="ARBA" id="ARBA00022598"/>
    </source>
</evidence>
<comment type="caution">
    <text evidence="13">The sequence shown here is derived from an EMBL/GenBank/DDBJ whole genome shotgun (WGS) entry which is preliminary data.</text>
</comment>
<dbReference type="Pfam" id="PF01071">
    <property type="entry name" value="GARS_A"/>
    <property type="match status" value="1"/>
</dbReference>
<evidence type="ECO:0000259" key="12">
    <source>
        <dbReference type="PROSITE" id="PS50975"/>
    </source>
</evidence>
<evidence type="ECO:0000256" key="5">
    <source>
        <dbReference type="ARBA" id="ARBA00022755"/>
    </source>
</evidence>
<evidence type="ECO:0000256" key="9">
    <source>
        <dbReference type="ARBA" id="ARBA00042864"/>
    </source>
</evidence>
<dbReference type="GO" id="GO:0004637">
    <property type="term" value="F:phosphoribosylamine-glycine ligase activity"/>
    <property type="evidence" value="ECO:0007669"/>
    <property type="project" value="UniProtKB-EC"/>
</dbReference>
<comment type="similarity">
    <text evidence="7 10">Belongs to the GARS family.</text>
</comment>
<protein>
    <recommendedName>
        <fullName evidence="2 10">Phosphoribosylamine--glycine ligase</fullName>
        <ecNumber evidence="2 10">6.3.4.13</ecNumber>
    </recommendedName>
    <alternativeName>
        <fullName evidence="10">GARS</fullName>
    </alternativeName>
    <alternativeName>
        <fullName evidence="8 10">Glycinamide ribonucleotide synthetase</fullName>
    </alternativeName>
    <alternativeName>
        <fullName evidence="9 10">Phosphoribosylglycinamide synthetase</fullName>
    </alternativeName>
</protein>
<dbReference type="RefSeq" id="WP_255899813.1">
    <property type="nucleotide sequence ID" value="NZ_JAFMZO010000001.1"/>
</dbReference>
<dbReference type="Gene3D" id="3.90.600.10">
    <property type="entry name" value="Phosphoribosylglycinamide synthetase, C-terminal domain"/>
    <property type="match status" value="1"/>
</dbReference>
<gene>
    <name evidence="10 13" type="primary">purD</name>
    <name evidence="13" type="ORF">ACFSJU_02545</name>
</gene>
<dbReference type="Pfam" id="PF02844">
    <property type="entry name" value="GARS_N"/>
    <property type="match status" value="1"/>
</dbReference>
<dbReference type="InterPro" id="IPR011054">
    <property type="entry name" value="Rudment_hybrid_motif"/>
</dbReference>
<dbReference type="SUPFAM" id="SSF51246">
    <property type="entry name" value="Rudiment single hybrid motif"/>
    <property type="match status" value="1"/>
</dbReference>
<dbReference type="InterPro" id="IPR000115">
    <property type="entry name" value="PRibGlycinamide_synth"/>
</dbReference>
<comment type="pathway">
    <text evidence="1 10">Purine metabolism; IMP biosynthesis via de novo pathway; N(1)-(5-phospho-D-ribosyl)glycinamide from 5-phospho-alpha-D-ribose 1-diphosphate: step 2/2.</text>
</comment>
<dbReference type="InterPro" id="IPR037123">
    <property type="entry name" value="PRibGlycinamide_synth_C_sf"/>
</dbReference>
<dbReference type="HAMAP" id="MF_00138">
    <property type="entry name" value="GARS"/>
    <property type="match status" value="1"/>
</dbReference>
<dbReference type="InterPro" id="IPR020560">
    <property type="entry name" value="PRibGlycinamide_synth_C-dom"/>
</dbReference>
<dbReference type="EC" id="6.3.4.13" evidence="2 10"/>
<evidence type="ECO:0000256" key="8">
    <source>
        <dbReference type="ARBA" id="ARBA00042242"/>
    </source>
</evidence>
<dbReference type="Pfam" id="PF02843">
    <property type="entry name" value="GARS_C"/>
    <property type="match status" value="1"/>
</dbReference>
<dbReference type="InterPro" id="IPR013815">
    <property type="entry name" value="ATP_grasp_subdomain_1"/>
</dbReference>
<accession>A0ABW4ZIA1</accession>
<dbReference type="SUPFAM" id="SSF56059">
    <property type="entry name" value="Glutathione synthetase ATP-binding domain-like"/>
    <property type="match status" value="1"/>
</dbReference>
<dbReference type="PANTHER" id="PTHR43472">
    <property type="entry name" value="PHOSPHORIBOSYLAMINE--GLYCINE LIGASE"/>
    <property type="match status" value="1"/>
</dbReference>
<evidence type="ECO:0000256" key="6">
    <source>
        <dbReference type="ARBA" id="ARBA00022840"/>
    </source>
</evidence>
<evidence type="ECO:0000256" key="7">
    <source>
        <dbReference type="ARBA" id="ARBA00038345"/>
    </source>
</evidence>
<keyword evidence="3 10" id="KW-0436">Ligase</keyword>
<comment type="catalytic activity">
    <reaction evidence="10">
        <text>5-phospho-beta-D-ribosylamine + glycine + ATP = N(1)-(5-phospho-beta-D-ribosyl)glycinamide + ADP + phosphate + H(+)</text>
        <dbReference type="Rhea" id="RHEA:17453"/>
        <dbReference type="ChEBI" id="CHEBI:15378"/>
        <dbReference type="ChEBI" id="CHEBI:30616"/>
        <dbReference type="ChEBI" id="CHEBI:43474"/>
        <dbReference type="ChEBI" id="CHEBI:57305"/>
        <dbReference type="ChEBI" id="CHEBI:58681"/>
        <dbReference type="ChEBI" id="CHEBI:143788"/>
        <dbReference type="ChEBI" id="CHEBI:456216"/>
        <dbReference type="EC" id="6.3.4.13"/>
    </reaction>
</comment>
<dbReference type="PANTHER" id="PTHR43472:SF1">
    <property type="entry name" value="PHOSPHORIBOSYLAMINE--GLYCINE LIGASE, CHLOROPLASTIC"/>
    <property type="match status" value="1"/>
</dbReference>
<evidence type="ECO:0000256" key="4">
    <source>
        <dbReference type="ARBA" id="ARBA00022741"/>
    </source>
</evidence>
<dbReference type="InterPro" id="IPR020562">
    <property type="entry name" value="PRibGlycinamide_synth_N"/>
</dbReference>
<dbReference type="InterPro" id="IPR020561">
    <property type="entry name" value="PRibGlycinamid_synth_ATP-grasp"/>
</dbReference>
<dbReference type="SUPFAM" id="SSF52440">
    <property type="entry name" value="PreATP-grasp domain"/>
    <property type="match status" value="1"/>
</dbReference>
<organism evidence="13 14">
    <name type="scientific">Paradesertivirga mongoliensis</name>
    <dbReference type="NCBI Taxonomy" id="2100740"/>
    <lineage>
        <taxon>Bacteria</taxon>
        <taxon>Pseudomonadati</taxon>
        <taxon>Bacteroidota</taxon>
        <taxon>Sphingobacteriia</taxon>
        <taxon>Sphingobacteriales</taxon>
        <taxon>Sphingobacteriaceae</taxon>
        <taxon>Paradesertivirga</taxon>
    </lineage>
</organism>
<dbReference type="Gene3D" id="3.40.50.20">
    <property type="match status" value="1"/>
</dbReference>
<name>A0ABW4ZIA1_9SPHI</name>
<dbReference type="InterPro" id="IPR016185">
    <property type="entry name" value="PreATP-grasp_dom_sf"/>
</dbReference>
<dbReference type="InterPro" id="IPR011761">
    <property type="entry name" value="ATP-grasp"/>
</dbReference>
<dbReference type="SMART" id="SM01209">
    <property type="entry name" value="GARS_A"/>
    <property type="match status" value="1"/>
</dbReference>